<dbReference type="EC" id="6.3.2.2" evidence="1"/>
<dbReference type="PANTHER" id="PTHR34378">
    <property type="entry name" value="GLUTAMATE--CYSTEINE LIGASE, CHLOROPLASTIC"/>
    <property type="match status" value="1"/>
</dbReference>
<reference evidence="5" key="2">
    <citation type="submission" date="2020-10" db="EMBL/GenBank/DDBJ databases">
        <title>Mucilaginibacter sp. nov., isolated from soil.</title>
        <authorList>
            <person name="Jeon C.O."/>
        </authorList>
    </citation>
    <scope>NUCLEOTIDE SEQUENCE</scope>
    <source>
        <strain evidence="5">R11</strain>
    </source>
</reference>
<dbReference type="Pfam" id="PF04107">
    <property type="entry name" value="GCS2"/>
    <property type="match status" value="1"/>
</dbReference>
<accession>A0A966DXP8</accession>
<keyword evidence="2" id="KW-0436">Ligase</keyword>
<protein>
    <recommendedName>
        <fullName evidence="1">glutamate--cysteine ligase</fullName>
        <ecNumber evidence="1">6.3.2.2</ecNumber>
    </recommendedName>
</protein>
<keyword evidence="3" id="KW-0547">Nucleotide-binding</keyword>
<evidence type="ECO:0000256" key="1">
    <source>
        <dbReference type="ARBA" id="ARBA00012220"/>
    </source>
</evidence>
<dbReference type="GO" id="GO:0004357">
    <property type="term" value="F:glutamate-cysteine ligase activity"/>
    <property type="evidence" value="ECO:0007669"/>
    <property type="project" value="UniProtKB-EC"/>
</dbReference>
<dbReference type="GO" id="GO:0006750">
    <property type="term" value="P:glutathione biosynthetic process"/>
    <property type="evidence" value="ECO:0007669"/>
    <property type="project" value="InterPro"/>
</dbReference>
<dbReference type="InterPro" id="IPR014746">
    <property type="entry name" value="Gln_synth/guanido_kin_cat_dom"/>
</dbReference>
<dbReference type="SUPFAM" id="SSF55931">
    <property type="entry name" value="Glutamine synthetase/guanido kinase"/>
    <property type="match status" value="1"/>
</dbReference>
<name>A0A966DXP8_9SPHI</name>
<dbReference type="GO" id="GO:0005524">
    <property type="term" value="F:ATP binding"/>
    <property type="evidence" value="ECO:0007669"/>
    <property type="project" value="UniProtKB-KW"/>
</dbReference>
<dbReference type="RefSeq" id="WP_166588416.1">
    <property type="nucleotide sequence ID" value="NZ_WWEO01000045.1"/>
</dbReference>
<evidence type="ECO:0000256" key="3">
    <source>
        <dbReference type="ARBA" id="ARBA00022741"/>
    </source>
</evidence>
<proteinExistence type="predicted"/>
<dbReference type="Proteomes" id="UP000638732">
    <property type="component" value="Unassembled WGS sequence"/>
</dbReference>
<dbReference type="EMBL" id="WWEO01000045">
    <property type="protein sequence ID" value="NCD72474.1"/>
    <property type="molecule type" value="Genomic_DNA"/>
</dbReference>
<evidence type="ECO:0000256" key="4">
    <source>
        <dbReference type="ARBA" id="ARBA00022840"/>
    </source>
</evidence>
<evidence type="ECO:0000313" key="6">
    <source>
        <dbReference type="Proteomes" id="UP000638732"/>
    </source>
</evidence>
<keyword evidence="4" id="KW-0067">ATP-binding</keyword>
<reference evidence="5" key="1">
    <citation type="submission" date="2020-01" db="EMBL/GenBank/DDBJ databases">
        <authorList>
            <person name="Seo Y.L."/>
        </authorList>
    </citation>
    <scope>NUCLEOTIDE SEQUENCE</scope>
    <source>
        <strain evidence="5">R11</strain>
    </source>
</reference>
<evidence type="ECO:0000313" key="5">
    <source>
        <dbReference type="EMBL" id="NCD72474.1"/>
    </source>
</evidence>
<sequence>MQPKPLTREDCRNYIEQHLFEPVGASHTGESVGQPGHIGLELEAIPYRINAQKGVETVMHSGGEGSLLDSLIHASENCGGVVRYLDQIIQGEQQRLVGAIEFPDGSKFQFEPGGQIEIATAPCDSLGKVFTQLNAKQQILKLLTEQHGIHFGYFGTNPWFNVQEIGLQINKPRFRALAAYFDGINAFGRQMMLQTCSLQVNLDLGKGEDTRLKRIMASNLLAPFAAALFANSPITAGRVNGYKSYRSHIWQQLDNSRTGLLPIDRLSKRLNKKEFVDSYLDFALKAPIIYIENFGDEVFPSNITLAHWLVHPIKGISPTLTHLENHLSLLFPEVRFKGYLELRSADAPPPDWQMIPALFYAGLLYSPPQLDKTLDLLLPYASQLSKLRKSATQGMESEEIFIISKSLIRLAIDGLSNLPSSFKSENNTKELIAFFEEFTLKRKSFADKQLNIFSTDKLLIFN</sequence>
<comment type="caution">
    <text evidence="5">The sequence shown here is derived from an EMBL/GenBank/DDBJ whole genome shotgun (WGS) entry which is preliminary data.</text>
</comment>
<dbReference type="Gene3D" id="3.30.590.20">
    <property type="match status" value="1"/>
</dbReference>
<organism evidence="5 6">
    <name type="scientific">Mucilaginibacter agri</name>
    <dbReference type="NCBI Taxonomy" id="2695265"/>
    <lineage>
        <taxon>Bacteria</taxon>
        <taxon>Pseudomonadati</taxon>
        <taxon>Bacteroidota</taxon>
        <taxon>Sphingobacteriia</taxon>
        <taxon>Sphingobacteriales</taxon>
        <taxon>Sphingobacteriaceae</taxon>
        <taxon>Mucilaginibacter</taxon>
    </lineage>
</organism>
<dbReference type="InterPro" id="IPR006336">
    <property type="entry name" value="GCS2"/>
</dbReference>
<dbReference type="PANTHER" id="PTHR34378:SF1">
    <property type="entry name" value="GLUTAMATE--CYSTEINE LIGASE, CHLOROPLASTIC"/>
    <property type="match status" value="1"/>
</dbReference>
<gene>
    <name evidence="5" type="ORF">GSY63_24120</name>
</gene>
<keyword evidence="6" id="KW-1185">Reference proteome</keyword>
<dbReference type="AlphaFoldDB" id="A0A966DXP8"/>
<dbReference type="InterPro" id="IPR035434">
    <property type="entry name" value="GCL_bact_plant"/>
</dbReference>
<evidence type="ECO:0000256" key="2">
    <source>
        <dbReference type="ARBA" id="ARBA00022598"/>
    </source>
</evidence>